<feature type="binding site" evidence="7">
    <location>
        <position position="653"/>
    </location>
    <ligand>
        <name>deamido-NAD(+)</name>
        <dbReference type="ChEBI" id="CHEBI:58437"/>
        <note>ligand shared between two neighboring subunits</note>
    </ligand>
</feature>
<feature type="binding site" evidence="7">
    <location>
        <position position="212"/>
    </location>
    <ligand>
        <name>L-glutamine</name>
        <dbReference type="ChEBI" id="CHEBI:58359"/>
    </ligand>
</feature>
<keyword evidence="4 7" id="KW-0547">Nucleotide-binding</keyword>
<sequence>MGTRERAGEWTNVYAQGYARVAAVTVPVTVADPAANAAAVLAEARACHDEGVAVAVFPELCLSGYAVDDLFLQDVLLDAVEDAVVELAEASRDLRPLLVVGAPLRHHHRVYNCAVVIHRGEVLGVAPKVHLPNYREFYEHRWFASGVDQAGGDVVEVGGVEVPFGHDLVFTATDVPGLRVHAEVCEDLWVPVPPSANAALAGASVLVNLSGSPITVGRADDRHLLARSQSFRCAAAYVYAAAGEGESTTDLSWDGQTMVYEMGDLLGESERFPSGPRRTVVDVDLDRIRQERARQGTFDDNRDVEGVRPGSFTHVEFTLDPPTGDLGLRRSLDRFPFVPDDPASLAQDCYEAYNIQVSGLEQRLRAIGGDAWQPKIVIGVSGGLDSTHALIVAARAMDRLGRPRSDIHAFTMPGFATGETTKGYATRLSESLGVTFAELDIRPAARQMLTDLDHPFGAGEKVYDVTFENVQAGLRTDYLFRLANHRGGIVLGTGDLSELALGWCTYGVGDQMSHYNVNGGVPKTLIQHLIRWVADTGQLSEGDASGEVNDLLRAIVTQEITPELIPTEEGEKPQATEDAVGPYALADFALYHVVRRGYRPSKIAFLAWHAWRDAEAGTWPAGYPEETRAAYDLATVRHWLEVFVRRFFANQFKRSALPNGPKVVAGGTMSPRGDWRMPSDASPAAWLAELERVPTHEPTRDPAATGGAGALG</sequence>
<evidence type="ECO:0000256" key="4">
    <source>
        <dbReference type="ARBA" id="ARBA00022741"/>
    </source>
</evidence>
<dbReference type="InterPro" id="IPR041856">
    <property type="entry name" value="NAD+_synth_C"/>
</dbReference>
<evidence type="ECO:0000256" key="7">
    <source>
        <dbReference type="HAMAP-Rule" id="MF_02090"/>
    </source>
</evidence>
<evidence type="ECO:0000256" key="2">
    <source>
        <dbReference type="ARBA" id="ARBA00007145"/>
    </source>
</evidence>
<comment type="pathway">
    <text evidence="1 7 8">Cofactor biosynthesis; NAD(+) biosynthesis; NAD(+) from deamido-NAD(+) (L-Gln route): step 1/1.</text>
</comment>
<evidence type="ECO:0000259" key="10">
    <source>
        <dbReference type="PROSITE" id="PS50263"/>
    </source>
</evidence>
<evidence type="ECO:0000256" key="6">
    <source>
        <dbReference type="ARBA" id="ARBA00023027"/>
    </source>
</evidence>
<evidence type="ECO:0000256" key="3">
    <source>
        <dbReference type="ARBA" id="ARBA00022598"/>
    </source>
</evidence>
<keyword evidence="3 7" id="KW-0436">Ligase</keyword>
<feature type="binding site" evidence="7">
    <location>
        <position position="493"/>
    </location>
    <ligand>
        <name>ATP</name>
        <dbReference type="ChEBI" id="CHEBI:30616"/>
    </ligand>
</feature>
<dbReference type="PANTHER" id="PTHR23090">
    <property type="entry name" value="NH 3 /GLUTAMINE-DEPENDENT NAD + SYNTHETASE"/>
    <property type="match status" value="1"/>
</dbReference>
<dbReference type="Gene3D" id="3.40.50.620">
    <property type="entry name" value="HUPs"/>
    <property type="match status" value="1"/>
</dbReference>
<feature type="binding site" evidence="7">
    <location>
        <begin position="503"/>
        <end position="506"/>
    </location>
    <ligand>
        <name>deamido-NAD(+)</name>
        <dbReference type="ChEBI" id="CHEBI:58437"/>
        <note>ligand shared between two neighboring subunits</note>
    </ligand>
</feature>
<comment type="similarity">
    <text evidence="2 7 8">In the C-terminal section; belongs to the NAD synthetase family.</text>
</comment>
<dbReference type="InterPro" id="IPR014445">
    <property type="entry name" value="Gln-dep_NAD_synthase"/>
</dbReference>
<feature type="binding site" evidence="7">
    <location>
        <position position="469"/>
    </location>
    <ligand>
        <name>deamido-NAD(+)</name>
        <dbReference type="ChEBI" id="CHEBI:58437"/>
        <note>ligand shared between two neighboring subunits</note>
    </ligand>
</feature>
<dbReference type="PIRSF" id="PIRSF006630">
    <property type="entry name" value="NADS_GAT"/>
    <property type="match status" value="1"/>
</dbReference>
<dbReference type="Pfam" id="PF02540">
    <property type="entry name" value="NAD_synthase"/>
    <property type="match status" value="1"/>
</dbReference>
<dbReference type="HAMAP" id="MF_02090">
    <property type="entry name" value="NadE_glutamine_dep"/>
    <property type="match status" value="1"/>
</dbReference>
<keyword evidence="5 7" id="KW-0067">ATP-binding</keyword>
<dbReference type="InterPro" id="IPR003694">
    <property type="entry name" value="NAD_synthase"/>
</dbReference>
<keyword evidence="12" id="KW-1185">Reference proteome</keyword>
<feature type="active site" description="Nucleophile; for glutaminase activity" evidence="7">
    <location>
        <position position="185"/>
    </location>
</feature>
<proteinExistence type="inferred from homology"/>
<dbReference type="CDD" id="cd00553">
    <property type="entry name" value="NAD_synthase"/>
    <property type="match status" value="1"/>
</dbReference>
<reference evidence="11 12" key="1">
    <citation type="submission" date="2023-08" db="EMBL/GenBank/DDBJ databases">
        <title>Nocardioides seae sp. nov., a bacterium isolated from a soil.</title>
        <authorList>
            <person name="Wang X."/>
        </authorList>
    </citation>
    <scope>NUCLEOTIDE SEQUENCE [LARGE SCALE GENOMIC DNA]</scope>
    <source>
        <strain evidence="11 12">YZH12</strain>
    </source>
</reference>
<dbReference type="SUPFAM" id="SSF56317">
    <property type="entry name" value="Carbon-nitrogen hydrolase"/>
    <property type="match status" value="1"/>
</dbReference>
<comment type="caution">
    <text evidence="11">The sequence shown here is derived from an EMBL/GenBank/DDBJ whole genome shotgun (WGS) entry which is preliminary data.</text>
</comment>
<organism evidence="11 12">
    <name type="scientific">Nocardioides imazamoxiresistens</name>
    <dbReference type="NCBI Taxonomy" id="3231893"/>
    <lineage>
        <taxon>Bacteria</taxon>
        <taxon>Bacillati</taxon>
        <taxon>Actinomycetota</taxon>
        <taxon>Actinomycetes</taxon>
        <taxon>Propionibacteriales</taxon>
        <taxon>Nocardioidaceae</taxon>
        <taxon>Nocardioides</taxon>
    </lineage>
</organism>
<evidence type="ECO:0000256" key="1">
    <source>
        <dbReference type="ARBA" id="ARBA00005188"/>
    </source>
</evidence>
<dbReference type="Gene3D" id="1.10.10.1140">
    <property type="entry name" value="Glutamine-dependent NAD+ synthetase, C-terminal domain"/>
    <property type="match status" value="1"/>
</dbReference>
<feature type="domain" description="CN hydrolase" evidence="10">
    <location>
        <begin position="19"/>
        <end position="287"/>
    </location>
</feature>
<gene>
    <name evidence="7" type="primary">nadE</name>
    <name evidence="11" type="ORF">RDV89_17740</name>
</gene>
<feature type="region of interest" description="Disordered" evidence="9">
    <location>
        <begin position="692"/>
        <end position="712"/>
    </location>
</feature>
<dbReference type="InterPro" id="IPR014729">
    <property type="entry name" value="Rossmann-like_a/b/a_fold"/>
</dbReference>
<dbReference type="GO" id="GO:0008795">
    <property type="term" value="F:NAD+ synthase activity"/>
    <property type="evidence" value="ECO:0007669"/>
    <property type="project" value="UniProtKB-EC"/>
</dbReference>
<dbReference type="CDD" id="cd07570">
    <property type="entry name" value="GAT_Gln-NAD-synth"/>
    <property type="match status" value="1"/>
</dbReference>
<dbReference type="InterPro" id="IPR022310">
    <property type="entry name" value="NAD/GMP_synthase"/>
</dbReference>
<dbReference type="InterPro" id="IPR003010">
    <property type="entry name" value="C-N_Hydrolase"/>
</dbReference>
<dbReference type="RefSeq" id="WP_315735205.1">
    <property type="nucleotide sequence ID" value="NZ_JAVYII010000009.1"/>
</dbReference>
<feature type="active site" description="For glutaminase activity" evidence="7">
    <location>
        <position position="128"/>
    </location>
</feature>
<protein>
    <recommendedName>
        <fullName evidence="7 8">Glutamine-dependent NAD(+) synthetase</fullName>
        <ecNumber evidence="7 8">6.3.5.1</ecNumber>
    </recommendedName>
    <alternativeName>
        <fullName evidence="7 8">NAD(+) synthase [glutamine-hydrolyzing]</fullName>
    </alternativeName>
</protein>
<feature type="binding site" evidence="7">
    <location>
        <position position="498"/>
    </location>
    <ligand>
        <name>deamido-NAD(+)</name>
        <dbReference type="ChEBI" id="CHEBI:58437"/>
        <note>ligand shared between two neighboring subunits</note>
    </ligand>
</feature>
<name>A0ABU3Q1D0_9ACTN</name>
<comment type="catalytic activity">
    <reaction evidence="7 8">
        <text>deamido-NAD(+) + L-glutamine + ATP + H2O = L-glutamate + AMP + diphosphate + NAD(+) + H(+)</text>
        <dbReference type="Rhea" id="RHEA:24384"/>
        <dbReference type="ChEBI" id="CHEBI:15377"/>
        <dbReference type="ChEBI" id="CHEBI:15378"/>
        <dbReference type="ChEBI" id="CHEBI:29985"/>
        <dbReference type="ChEBI" id="CHEBI:30616"/>
        <dbReference type="ChEBI" id="CHEBI:33019"/>
        <dbReference type="ChEBI" id="CHEBI:57540"/>
        <dbReference type="ChEBI" id="CHEBI:58359"/>
        <dbReference type="ChEBI" id="CHEBI:58437"/>
        <dbReference type="ChEBI" id="CHEBI:456215"/>
        <dbReference type="EC" id="6.3.5.1"/>
    </reaction>
</comment>
<dbReference type="Pfam" id="PF00795">
    <property type="entry name" value="CN_hydrolase"/>
    <property type="match status" value="1"/>
</dbReference>
<dbReference type="PANTHER" id="PTHR23090:SF9">
    <property type="entry name" value="GLUTAMINE-DEPENDENT NAD(+) SYNTHETASE"/>
    <property type="match status" value="1"/>
</dbReference>
<feature type="binding site" evidence="7">
    <location>
        <begin position="379"/>
        <end position="386"/>
    </location>
    <ligand>
        <name>ATP</name>
        <dbReference type="ChEBI" id="CHEBI:30616"/>
    </ligand>
</feature>
<dbReference type="NCBIfam" id="NF002730">
    <property type="entry name" value="PRK02628.1"/>
    <property type="match status" value="1"/>
</dbReference>
<dbReference type="Proteomes" id="UP001268542">
    <property type="component" value="Unassembled WGS sequence"/>
</dbReference>
<dbReference type="SUPFAM" id="SSF52402">
    <property type="entry name" value="Adenine nucleotide alpha hydrolases-like"/>
    <property type="match status" value="1"/>
</dbReference>
<dbReference type="InterPro" id="IPR036526">
    <property type="entry name" value="C-N_Hydrolase_sf"/>
</dbReference>
<keyword evidence="6 7" id="KW-0520">NAD</keyword>
<accession>A0ABU3Q1D0</accession>
<dbReference type="EMBL" id="JAVYII010000009">
    <property type="protein sequence ID" value="MDT9594936.1"/>
    <property type="molecule type" value="Genomic_DNA"/>
</dbReference>
<evidence type="ECO:0000256" key="9">
    <source>
        <dbReference type="SAM" id="MobiDB-lite"/>
    </source>
</evidence>
<dbReference type="PROSITE" id="PS50263">
    <property type="entry name" value="CN_HYDROLASE"/>
    <property type="match status" value="1"/>
</dbReference>
<evidence type="ECO:0000313" key="11">
    <source>
        <dbReference type="EMBL" id="MDT9594936.1"/>
    </source>
</evidence>
<evidence type="ECO:0000256" key="5">
    <source>
        <dbReference type="ARBA" id="ARBA00022840"/>
    </source>
</evidence>
<dbReference type="EC" id="6.3.5.1" evidence="7 8"/>
<evidence type="ECO:0000256" key="8">
    <source>
        <dbReference type="PIRNR" id="PIRNR006630"/>
    </source>
</evidence>
<feature type="binding site" evidence="7">
    <location>
        <position position="134"/>
    </location>
    <ligand>
        <name>L-glutamine</name>
        <dbReference type="ChEBI" id="CHEBI:58359"/>
    </ligand>
</feature>
<feature type="binding site" evidence="7">
    <location>
        <position position="218"/>
    </location>
    <ligand>
        <name>L-glutamine</name>
        <dbReference type="ChEBI" id="CHEBI:58359"/>
    </ligand>
</feature>
<feature type="active site" description="Proton acceptor; for glutaminase activity" evidence="7">
    <location>
        <position position="59"/>
    </location>
</feature>
<dbReference type="Gene3D" id="3.60.110.10">
    <property type="entry name" value="Carbon-nitrogen hydrolase"/>
    <property type="match status" value="1"/>
</dbReference>
<comment type="function">
    <text evidence="7">Catalyzes the ATP-dependent amidation of deamido-NAD to form NAD. Uses L-glutamine as a nitrogen source.</text>
</comment>
<evidence type="ECO:0000313" key="12">
    <source>
        <dbReference type="Proteomes" id="UP001268542"/>
    </source>
</evidence>